<protein>
    <submittedName>
        <fullName evidence="2">RxLR effector protein</fullName>
    </submittedName>
</protein>
<dbReference type="AlphaFoldDB" id="A0A225W2Z9"/>
<reference evidence="3" key="1">
    <citation type="submission" date="2017-03" db="EMBL/GenBank/DDBJ databases">
        <title>Phytopthora megakarya and P. palmivora, two closely related causual agents of cacao black pod achieved similar genome size and gene model numbers by different mechanisms.</title>
        <authorList>
            <person name="Ali S."/>
            <person name="Shao J."/>
            <person name="Larry D.J."/>
            <person name="Kronmiller B."/>
            <person name="Shen D."/>
            <person name="Strem M.D."/>
            <person name="Melnick R.L."/>
            <person name="Guiltinan M.J."/>
            <person name="Tyler B.M."/>
            <person name="Meinhardt L.W."/>
            <person name="Bailey B.A."/>
        </authorList>
    </citation>
    <scope>NUCLEOTIDE SEQUENCE [LARGE SCALE GENOMIC DNA]</scope>
    <source>
        <strain evidence="3">zdho120</strain>
    </source>
</reference>
<evidence type="ECO:0000313" key="2">
    <source>
        <dbReference type="EMBL" id="OWZ11568.1"/>
    </source>
</evidence>
<evidence type="ECO:0000256" key="1">
    <source>
        <dbReference type="SAM" id="MobiDB-lite"/>
    </source>
</evidence>
<dbReference type="OrthoDB" id="143614at2759"/>
<keyword evidence="3" id="KW-1185">Reference proteome</keyword>
<accession>A0A225W2Z9</accession>
<dbReference type="EMBL" id="NBNE01002089">
    <property type="protein sequence ID" value="OWZ11568.1"/>
    <property type="molecule type" value="Genomic_DNA"/>
</dbReference>
<feature type="region of interest" description="Disordered" evidence="1">
    <location>
        <begin position="30"/>
        <end position="49"/>
    </location>
</feature>
<comment type="caution">
    <text evidence="2">The sequence shown here is derived from an EMBL/GenBank/DDBJ whole genome shotgun (WGS) entry which is preliminary data.</text>
</comment>
<name>A0A225W2Z9_9STRA</name>
<sequence length="115" mass="13240">MRFSQVLALIVTSVLFLGAVISTIISETKHSNMHPKDDPNHRFLRAYPSFKGGKNTEERGITKADWVYLKGKAANLSIDLKRAINDVFYQQRIPREKYLAFQKSLNRLMEQRKSG</sequence>
<dbReference type="Proteomes" id="UP000198211">
    <property type="component" value="Unassembled WGS sequence"/>
</dbReference>
<organism evidence="2 3">
    <name type="scientific">Phytophthora megakarya</name>
    <dbReference type="NCBI Taxonomy" id="4795"/>
    <lineage>
        <taxon>Eukaryota</taxon>
        <taxon>Sar</taxon>
        <taxon>Stramenopiles</taxon>
        <taxon>Oomycota</taxon>
        <taxon>Peronosporomycetes</taxon>
        <taxon>Peronosporales</taxon>
        <taxon>Peronosporaceae</taxon>
        <taxon>Phytophthora</taxon>
    </lineage>
</organism>
<gene>
    <name evidence="2" type="ORF">PHMEG_00015395</name>
</gene>
<evidence type="ECO:0000313" key="3">
    <source>
        <dbReference type="Proteomes" id="UP000198211"/>
    </source>
</evidence>
<feature type="compositionally biased region" description="Basic and acidic residues" evidence="1">
    <location>
        <begin position="30"/>
        <end position="41"/>
    </location>
</feature>
<proteinExistence type="predicted"/>